<dbReference type="Proteomes" id="UP000694395">
    <property type="component" value="Chromosome 23"/>
</dbReference>
<dbReference type="Gene3D" id="3.30.830.10">
    <property type="entry name" value="Metalloenzyme, LuxS/M16 peptidase-like"/>
    <property type="match status" value="1"/>
</dbReference>
<evidence type="ECO:0000259" key="1">
    <source>
        <dbReference type="Pfam" id="PF00675"/>
    </source>
</evidence>
<dbReference type="InterPro" id="IPR011249">
    <property type="entry name" value="Metalloenz_LuxS/M16"/>
</dbReference>
<feature type="domain" description="Peptidase M16 N-terminal" evidence="1">
    <location>
        <begin position="48"/>
        <end position="92"/>
    </location>
</feature>
<dbReference type="Pfam" id="PF00675">
    <property type="entry name" value="Peptidase_M16"/>
    <property type="match status" value="1"/>
</dbReference>
<reference evidence="2" key="2">
    <citation type="submission" date="2025-08" db="UniProtKB">
        <authorList>
            <consortium name="Ensembl"/>
        </authorList>
    </citation>
    <scope>IDENTIFICATION</scope>
</reference>
<organism evidence="2 3">
    <name type="scientific">Oncorhynchus mykiss</name>
    <name type="common">Rainbow trout</name>
    <name type="synonym">Salmo gairdneri</name>
    <dbReference type="NCBI Taxonomy" id="8022"/>
    <lineage>
        <taxon>Eukaryota</taxon>
        <taxon>Metazoa</taxon>
        <taxon>Chordata</taxon>
        <taxon>Craniata</taxon>
        <taxon>Vertebrata</taxon>
        <taxon>Euteleostomi</taxon>
        <taxon>Actinopterygii</taxon>
        <taxon>Neopterygii</taxon>
        <taxon>Teleostei</taxon>
        <taxon>Protacanthopterygii</taxon>
        <taxon>Salmoniformes</taxon>
        <taxon>Salmonidae</taxon>
        <taxon>Salmoninae</taxon>
        <taxon>Oncorhynchus</taxon>
    </lineage>
</organism>
<sequence length="175" mass="19411">MKGIQGISKLSTRLYAAQVARKLDVSAEHVKFQPQEVQVTKLPSGLMIASLDNYSPGSRIGVFVKAGCRYESPENQGVTHLLRLAANLASTTPPRPSHRRSTPSPQLMSPTLQISLFQARSPWLPVETSSRRPSLTRSKAFQLYFTCDINSQQSPLSIQNKQTETVIILIVSLFF</sequence>
<name>A0A8C7VX12_ONCMY</name>
<accession>A0A8C7VX12</accession>
<dbReference type="GO" id="GO:0005739">
    <property type="term" value="C:mitochondrion"/>
    <property type="evidence" value="ECO:0007669"/>
    <property type="project" value="TreeGrafter"/>
</dbReference>
<dbReference type="AlphaFoldDB" id="A0A8C7VX12"/>
<evidence type="ECO:0000313" key="3">
    <source>
        <dbReference type="Proteomes" id="UP000694395"/>
    </source>
</evidence>
<dbReference type="InterPro" id="IPR050361">
    <property type="entry name" value="MPP/UQCRC_Complex"/>
</dbReference>
<proteinExistence type="predicted"/>
<dbReference type="SUPFAM" id="SSF63411">
    <property type="entry name" value="LuxS/MPP-like metallohydrolase"/>
    <property type="match status" value="1"/>
</dbReference>
<dbReference type="PANTHER" id="PTHR11851:SF226">
    <property type="entry name" value="CYTOCHROME B-C1 COMPLEX SUBUNIT 2, MITOCHONDRIAL"/>
    <property type="match status" value="1"/>
</dbReference>
<dbReference type="GeneTree" id="ENSGT00940000154915"/>
<keyword evidence="3" id="KW-1185">Reference proteome</keyword>
<reference evidence="2" key="1">
    <citation type="submission" date="2020-07" db="EMBL/GenBank/DDBJ databases">
        <title>A long reads based de novo assembly of the rainbow trout Arlee double haploid line genome.</title>
        <authorList>
            <person name="Gao G."/>
            <person name="Palti Y."/>
        </authorList>
    </citation>
    <scope>NUCLEOTIDE SEQUENCE [LARGE SCALE GENOMIC DNA]</scope>
</reference>
<dbReference type="GO" id="GO:0046872">
    <property type="term" value="F:metal ion binding"/>
    <property type="evidence" value="ECO:0007669"/>
    <property type="project" value="InterPro"/>
</dbReference>
<protein>
    <submittedName>
        <fullName evidence="2">Ubiquinol-cytochrome c reductase core protein 2b</fullName>
    </submittedName>
</protein>
<dbReference type="InterPro" id="IPR011765">
    <property type="entry name" value="Pept_M16_N"/>
</dbReference>
<dbReference type="PANTHER" id="PTHR11851">
    <property type="entry name" value="METALLOPROTEASE"/>
    <property type="match status" value="1"/>
</dbReference>
<evidence type="ECO:0000313" key="2">
    <source>
        <dbReference type="Ensembl" id="ENSOMYP00000053145.1"/>
    </source>
</evidence>
<reference evidence="2" key="3">
    <citation type="submission" date="2025-09" db="UniProtKB">
        <authorList>
            <consortium name="Ensembl"/>
        </authorList>
    </citation>
    <scope>IDENTIFICATION</scope>
</reference>
<dbReference type="Ensembl" id="ENSOMYT00000057814.2">
    <property type="protein sequence ID" value="ENSOMYP00000053145.1"/>
    <property type="gene ID" value="ENSOMYG00000022817.2"/>
</dbReference>